<gene>
    <name evidence="1" type="ORF">CRI93_01085</name>
</gene>
<dbReference type="EMBL" id="PDEP01000001">
    <property type="protein sequence ID" value="PEN09352.1"/>
    <property type="molecule type" value="Genomic_DNA"/>
</dbReference>
<evidence type="ECO:0000313" key="2">
    <source>
        <dbReference type="Proteomes" id="UP000221024"/>
    </source>
</evidence>
<protein>
    <submittedName>
        <fullName evidence="1">Uncharacterized protein</fullName>
    </submittedName>
</protein>
<comment type="caution">
    <text evidence="1">The sequence shown here is derived from an EMBL/GenBank/DDBJ whole genome shotgun (WGS) entry which is preliminary data.</text>
</comment>
<dbReference type="Proteomes" id="UP000221024">
    <property type="component" value="Unassembled WGS sequence"/>
</dbReference>
<evidence type="ECO:0000313" key="1">
    <source>
        <dbReference type="EMBL" id="PEN09352.1"/>
    </source>
</evidence>
<organism evidence="1 2">
    <name type="scientific">Longimonas halophila</name>
    <dbReference type="NCBI Taxonomy" id="1469170"/>
    <lineage>
        <taxon>Bacteria</taxon>
        <taxon>Pseudomonadati</taxon>
        <taxon>Rhodothermota</taxon>
        <taxon>Rhodothermia</taxon>
        <taxon>Rhodothermales</taxon>
        <taxon>Salisaetaceae</taxon>
        <taxon>Longimonas</taxon>
    </lineage>
</organism>
<reference evidence="1 2" key="1">
    <citation type="submission" date="2017-10" db="EMBL/GenBank/DDBJ databases">
        <title>Draft genome of Longimonas halophila.</title>
        <authorList>
            <person name="Goh K.M."/>
            <person name="Shamsir M.S."/>
            <person name="Lim S.W."/>
        </authorList>
    </citation>
    <scope>NUCLEOTIDE SEQUENCE [LARGE SCALE GENOMIC DNA]</scope>
    <source>
        <strain evidence="1 2">KCTC 42399</strain>
    </source>
</reference>
<dbReference type="AlphaFoldDB" id="A0A2H3NQJ4"/>
<keyword evidence="2" id="KW-1185">Reference proteome</keyword>
<sequence length="219" mass="24568">MVGRAVARSPHSVIGLTLLINLCAIMKLKNYTLLTTIFLFVVFCGSAQAQQGFRTTVGTSMGIVGQGDRLIPSVHIGYAHPVASVLDVEGQIRFSRLSTLDHEDLLRRDRLTYLDASLGIGVHPVELGRHRLSFEAGVTSRGRWEYDAYRVRIRRRGGEIIEQEIFFDRRRSADVGARIKVMYSTRITTALRLGLYMEGYNYNDGTGIFFFGLQSSFSL</sequence>
<name>A0A2H3NQJ4_9BACT</name>
<proteinExistence type="predicted"/>
<accession>A0A2H3NQJ4</accession>